<comment type="caution">
    <text evidence="2">The sequence shown here is derived from an EMBL/GenBank/DDBJ whole genome shotgun (WGS) entry which is preliminary data.</text>
</comment>
<dbReference type="RefSeq" id="WP_380901615.1">
    <property type="nucleotide sequence ID" value="NZ_JBHUFU010000010.1"/>
</dbReference>
<reference evidence="3" key="1">
    <citation type="journal article" date="2019" name="Int. J. Syst. Evol. Microbiol.">
        <title>The Global Catalogue of Microorganisms (GCM) 10K type strain sequencing project: providing services to taxonomists for standard genome sequencing and annotation.</title>
        <authorList>
            <consortium name="The Broad Institute Genomics Platform"/>
            <consortium name="The Broad Institute Genome Sequencing Center for Infectious Disease"/>
            <person name="Wu L."/>
            <person name="Ma J."/>
        </authorList>
    </citation>
    <scope>NUCLEOTIDE SEQUENCE [LARGE SCALE GENOMIC DNA]</scope>
    <source>
        <strain evidence="3">CGMCC 4.7455</strain>
    </source>
</reference>
<name>A0ABW4PQ87_9ACTN</name>
<proteinExistence type="predicted"/>
<organism evidence="2 3">
    <name type="scientific">Streptomyces desertarenae</name>
    <dbReference type="NCBI Taxonomy" id="2666184"/>
    <lineage>
        <taxon>Bacteria</taxon>
        <taxon>Bacillati</taxon>
        <taxon>Actinomycetota</taxon>
        <taxon>Actinomycetes</taxon>
        <taxon>Kitasatosporales</taxon>
        <taxon>Streptomycetaceae</taxon>
        <taxon>Streptomyces</taxon>
    </lineage>
</organism>
<dbReference type="EMBL" id="JBHUFU010000010">
    <property type="protein sequence ID" value="MFD1831576.1"/>
    <property type="molecule type" value="Genomic_DNA"/>
</dbReference>
<accession>A0ABW4PQ87</accession>
<feature type="compositionally biased region" description="Pro residues" evidence="1">
    <location>
        <begin position="242"/>
        <end position="251"/>
    </location>
</feature>
<feature type="compositionally biased region" description="Gly residues" evidence="1">
    <location>
        <begin position="261"/>
        <end position="274"/>
    </location>
</feature>
<dbReference type="Proteomes" id="UP001597365">
    <property type="component" value="Unassembled WGS sequence"/>
</dbReference>
<feature type="region of interest" description="Disordered" evidence="1">
    <location>
        <begin position="239"/>
        <end position="292"/>
    </location>
</feature>
<sequence length="292" mass="30141">MFWTRDLPGEVLGDGETFRLLCSLAAAALAREGRETCRIAALVPDGLRDLAPAMARHGARQERDARLLGALPAARGLEAVEVPPEADHARLLERRGSCPVHVRTYRGGPVSERDVLAHLAHGYVTAARAAARLEGAAARLTEWPQAAGAVLEAAAAARDRLAHCREGLLRFARAGHGAAVRLVVRENTLAEAAVHRDVSLAVLARAGRLLGWSTARSVALEARVQAAYAYERAAGRHRAAPFLPPLPPGPTARPAAPREPGGSGAPAGAGAPGAPGGPPGEAAGTATASRGA</sequence>
<evidence type="ECO:0000313" key="3">
    <source>
        <dbReference type="Proteomes" id="UP001597365"/>
    </source>
</evidence>
<evidence type="ECO:0000256" key="1">
    <source>
        <dbReference type="SAM" id="MobiDB-lite"/>
    </source>
</evidence>
<gene>
    <name evidence="2" type="ORF">ACFSJS_18205</name>
</gene>
<feature type="compositionally biased region" description="Low complexity" evidence="1">
    <location>
        <begin position="280"/>
        <end position="292"/>
    </location>
</feature>
<protein>
    <submittedName>
        <fullName evidence="2">Ferritin-like domain-containing protein</fullName>
    </submittedName>
</protein>
<keyword evidence="3" id="KW-1185">Reference proteome</keyword>
<evidence type="ECO:0000313" key="2">
    <source>
        <dbReference type="EMBL" id="MFD1831576.1"/>
    </source>
</evidence>